<name>A0A6M6E3K0_PRIMG</name>
<protein>
    <submittedName>
        <fullName evidence="1">Uncharacterized protein</fullName>
    </submittedName>
</protein>
<keyword evidence="1" id="KW-0614">Plasmid</keyword>
<evidence type="ECO:0000313" key="2">
    <source>
        <dbReference type="Proteomes" id="UP000501076"/>
    </source>
</evidence>
<accession>A0A6M6E3K0</accession>
<organism evidence="1 2">
    <name type="scientific">Priestia megaterium</name>
    <name type="common">Bacillus megaterium</name>
    <dbReference type="NCBI Taxonomy" id="1404"/>
    <lineage>
        <taxon>Bacteria</taxon>
        <taxon>Bacillati</taxon>
        <taxon>Bacillota</taxon>
        <taxon>Bacilli</taxon>
        <taxon>Bacillales</taxon>
        <taxon>Bacillaceae</taxon>
        <taxon>Priestia</taxon>
    </lineage>
</organism>
<dbReference type="AlphaFoldDB" id="A0A6M6E3K0"/>
<geneLocation type="plasmid" evidence="2">
    <name>pfdu301d</name>
</geneLocation>
<gene>
    <name evidence="1" type="ORF">FDZ14_35455</name>
</gene>
<sequence>MYSQTKVKNQKKAFVVGIEYYEEDLFLEIELGTFHTTQLHAQRIANSVHNVILLENQIVLIFKNADSITLTDDFLKYAFKFRLCTKPTMPPLDISKLTQQEKDDVVFNEAYMVTEEDMKEVQWDINTAFRYLQHQYEARDQTFFSLKSSAYYVIPTSEQIDQEGMRNAT</sequence>
<proteinExistence type="predicted"/>
<reference evidence="1 2" key="1">
    <citation type="submission" date="2019-10" db="EMBL/GenBank/DDBJ databases">
        <title>Complete genome sequences for adaption low water activity.</title>
        <authorList>
            <person name="Zhao L."/>
            <person name="Zhong J."/>
        </authorList>
    </citation>
    <scope>NUCLEOTIDE SEQUENCE [LARGE SCALE GENOMIC DNA]</scope>
    <source>
        <strain evidence="1 2">FDU301</strain>
        <plasmid evidence="2">pfdu301d</plasmid>
    </source>
</reference>
<dbReference type="Proteomes" id="UP000501076">
    <property type="component" value="Plasmid pFDU301D"/>
</dbReference>
<dbReference type="EMBL" id="CP045276">
    <property type="protein sequence ID" value="QJX81400.1"/>
    <property type="molecule type" value="Genomic_DNA"/>
</dbReference>
<dbReference type="RefSeq" id="WP_171779362.1">
    <property type="nucleotide sequence ID" value="NZ_CP045276.1"/>
</dbReference>
<evidence type="ECO:0000313" key="1">
    <source>
        <dbReference type="EMBL" id="QJX81400.1"/>
    </source>
</evidence>